<gene>
    <name evidence="1" type="ORF">TIS948_LOCUS8305</name>
    <name evidence="2" type="ORF">UJA718_LOCUS16775</name>
</gene>
<name>A0A817NSF3_9BILA</name>
<protein>
    <submittedName>
        <fullName evidence="1">Uncharacterized protein</fullName>
    </submittedName>
</protein>
<evidence type="ECO:0000313" key="1">
    <source>
        <dbReference type="EMBL" id="CAF3126782.1"/>
    </source>
</evidence>
<dbReference type="OrthoDB" id="10056928at2759"/>
<evidence type="ECO:0000313" key="2">
    <source>
        <dbReference type="EMBL" id="CAF4366104.1"/>
    </source>
</evidence>
<dbReference type="EMBL" id="CAJOBP010002639">
    <property type="protein sequence ID" value="CAF4366104.1"/>
    <property type="molecule type" value="Genomic_DNA"/>
</dbReference>
<evidence type="ECO:0000313" key="3">
    <source>
        <dbReference type="Proteomes" id="UP000663825"/>
    </source>
</evidence>
<dbReference type="EMBL" id="CAJNXB010001062">
    <property type="protein sequence ID" value="CAF3126782.1"/>
    <property type="molecule type" value="Genomic_DNA"/>
</dbReference>
<dbReference type="AlphaFoldDB" id="A0A817NSF3"/>
<accession>A0A817NSF3</accession>
<evidence type="ECO:0000313" key="4">
    <source>
        <dbReference type="Proteomes" id="UP000663873"/>
    </source>
</evidence>
<organism evidence="1 3">
    <name type="scientific">Rotaria socialis</name>
    <dbReference type="NCBI Taxonomy" id="392032"/>
    <lineage>
        <taxon>Eukaryota</taxon>
        <taxon>Metazoa</taxon>
        <taxon>Spiralia</taxon>
        <taxon>Gnathifera</taxon>
        <taxon>Rotifera</taxon>
        <taxon>Eurotatoria</taxon>
        <taxon>Bdelloidea</taxon>
        <taxon>Philodinida</taxon>
        <taxon>Philodinidae</taxon>
        <taxon>Rotaria</taxon>
    </lineage>
</organism>
<dbReference type="Proteomes" id="UP000663825">
    <property type="component" value="Unassembled WGS sequence"/>
</dbReference>
<proteinExistence type="predicted"/>
<comment type="caution">
    <text evidence="1">The sequence shown here is derived from an EMBL/GenBank/DDBJ whole genome shotgun (WGS) entry which is preliminary data.</text>
</comment>
<keyword evidence="4" id="KW-1185">Reference proteome</keyword>
<reference evidence="1" key="1">
    <citation type="submission" date="2021-02" db="EMBL/GenBank/DDBJ databases">
        <authorList>
            <person name="Nowell W R."/>
        </authorList>
    </citation>
    <scope>NUCLEOTIDE SEQUENCE</scope>
</reference>
<dbReference type="Proteomes" id="UP000663873">
    <property type="component" value="Unassembled WGS sequence"/>
</dbReference>
<sequence length="117" mass="13847">MPVPIVISNNNTRQQIKFLSSHLICHDLQIISFNIDNIRDNSSVIYFLFSRHNFINLQLCVFLSMKPSTQFENIIQQIKDLNRLVLFRIYDDYDNLSESNKYDLTQAMLMHKSSFLD</sequence>